<dbReference type="InterPro" id="IPR001005">
    <property type="entry name" value="SANT/Myb"/>
</dbReference>
<keyword evidence="3" id="KW-0805">Transcription regulation</keyword>
<dbReference type="InterPro" id="IPR009057">
    <property type="entry name" value="Homeodomain-like_sf"/>
</dbReference>
<evidence type="ECO:0000313" key="10">
    <source>
        <dbReference type="EMBL" id="WOK96071.1"/>
    </source>
</evidence>
<feature type="domain" description="HTH myb-type" evidence="9">
    <location>
        <begin position="116"/>
        <end position="144"/>
    </location>
</feature>
<feature type="compositionally biased region" description="Basic residues" evidence="7">
    <location>
        <begin position="284"/>
        <end position="294"/>
    </location>
</feature>
<evidence type="ECO:0000313" key="11">
    <source>
        <dbReference type="Proteomes" id="UP001327560"/>
    </source>
</evidence>
<feature type="compositionally biased region" description="Basic and acidic residues" evidence="7">
    <location>
        <begin position="270"/>
        <end position="283"/>
    </location>
</feature>
<keyword evidence="5" id="KW-0804">Transcription</keyword>
<dbReference type="GO" id="GO:0003700">
    <property type="term" value="F:DNA-binding transcription factor activity"/>
    <property type="evidence" value="ECO:0007669"/>
    <property type="project" value="InterPro"/>
</dbReference>
<name>A0AAQ3JWH9_9LILI</name>
<evidence type="ECO:0008006" key="12">
    <source>
        <dbReference type="Google" id="ProtNLM"/>
    </source>
</evidence>
<dbReference type="CDD" id="cd00167">
    <property type="entry name" value="SANT"/>
    <property type="match status" value="1"/>
</dbReference>
<dbReference type="Gene3D" id="1.10.10.60">
    <property type="entry name" value="Homeodomain-like"/>
    <property type="match status" value="1"/>
</dbReference>
<dbReference type="SUPFAM" id="SSF46689">
    <property type="entry name" value="Homeodomain-like"/>
    <property type="match status" value="1"/>
</dbReference>
<dbReference type="GO" id="GO:0043565">
    <property type="term" value="F:sequence-specific DNA binding"/>
    <property type="evidence" value="ECO:0007669"/>
    <property type="project" value="InterPro"/>
</dbReference>
<feature type="region of interest" description="Disordered" evidence="7">
    <location>
        <begin position="190"/>
        <end position="223"/>
    </location>
</feature>
<dbReference type="AlphaFoldDB" id="A0AAQ3JWH9"/>
<dbReference type="PROSITE" id="PS51294">
    <property type="entry name" value="HTH_MYB"/>
    <property type="match status" value="1"/>
</dbReference>
<proteinExistence type="predicted"/>
<feature type="region of interest" description="Disordered" evidence="7">
    <location>
        <begin position="254"/>
        <end position="315"/>
    </location>
</feature>
<gene>
    <name evidence="10" type="ORF">Cni_G04778</name>
</gene>
<dbReference type="GO" id="GO:0005634">
    <property type="term" value="C:nucleus"/>
    <property type="evidence" value="ECO:0007669"/>
    <property type="project" value="UniProtKB-SubCell"/>
</dbReference>
<evidence type="ECO:0000256" key="7">
    <source>
        <dbReference type="SAM" id="MobiDB-lite"/>
    </source>
</evidence>
<evidence type="ECO:0000256" key="2">
    <source>
        <dbReference type="ARBA" id="ARBA00022737"/>
    </source>
</evidence>
<evidence type="ECO:0000259" key="8">
    <source>
        <dbReference type="PROSITE" id="PS50090"/>
    </source>
</evidence>
<organism evidence="10 11">
    <name type="scientific">Canna indica</name>
    <name type="common">Indian-shot</name>
    <dbReference type="NCBI Taxonomy" id="4628"/>
    <lineage>
        <taxon>Eukaryota</taxon>
        <taxon>Viridiplantae</taxon>
        <taxon>Streptophyta</taxon>
        <taxon>Embryophyta</taxon>
        <taxon>Tracheophyta</taxon>
        <taxon>Spermatophyta</taxon>
        <taxon>Magnoliopsida</taxon>
        <taxon>Liliopsida</taxon>
        <taxon>Zingiberales</taxon>
        <taxon>Cannaceae</taxon>
        <taxon>Canna</taxon>
    </lineage>
</organism>
<dbReference type="PROSITE" id="PS50090">
    <property type="entry name" value="MYB_LIKE"/>
    <property type="match status" value="1"/>
</dbReference>
<sequence>MPHMAKQVMLNSWPPPSAAAAENLHNYRSLISETQFSPMLLALNGLKLAALYMTCNAFASSGSRALYINPTLLFQIVSKPNQSALLSSAAAAPTALSEMECHGRSCSSTTPPSEEEMDLRRGPWTVDEDLMLMNYVTAHGEGRWNSLARCAGGYDLLSTLLSCFWLSIIDWMFMELTGCDRSEANREELPAPVAQLPPPRRSARQHHAGGATPHPRTPFPLGEPVVEDSAALAGADRQRDQELLADARAEAREAAALRREQQAVQGHHALHMDAAPRRADPRGGRRRRRGHASRYRGSGGQYSHASGCGPPPASRHRCRVRRAAERELLGALLLLLGRVRRDDDAALVAAGLRRELPRAGGRQRRLDEAGGTAAEPGRVRVRRRAAGFRAGRVGRELVERGGHLAATAALKQITTSKTI</sequence>
<evidence type="ECO:0000256" key="5">
    <source>
        <dbReference type="ARBA" id="ARBA00023163"/>
    </source>
</evidence>
<evidence type="ECO:0000259" key="9">
    <source>
        <dbReference type="PROSITE" id="PS51294"/>
    </source>
</evidence>
<keyword evidence="2" id="KW-0677">Repeat</keyword>
<dbReference type="PANTHER" id="PTHR45675:SF1">
    <property type="entry name" value="MYB TRANSCRIPTION FACTOR-RELATED"/>
    <property type="match status" value="1"/>
</dbReference>
<dbReference type="Proteomes" id="UP001327560">
    <property type="component" value="Chromosome 2"/>
</dbReference>
<evidence type="ECO:0000256" key="4">
    <source>
        <dbReference type="ARBA" id="ARBA00023125"/>
    </source>
</evidence>
<protein>
    <recommendedName>
        <fullName evidence="12">Myb-like domain-containing protein</fullName>
    </recommendedName>
</protein>
<evidence type="ECO:0000256" key="3">
    <source>
        <dbReference type="ARBA" id="ARBA00023015"/>
    </source>
</evidence>
<evidence type="ECO:0000256" key="6">
    <source>
        <dbReference type="ARBA" id="ARBA00023242"/>
    </source>
</evidence>
<accession>A0AAQ3JWH9</accession>
<evidence type="ECO:0000256" key="1">
    <source>
        <dbReference type="ARBA" id="ARBA00004123"/>
    </source>
</evidence>
<keyword evidence="6" id="KW-0539">Nucleus</keyword>
<comment type="subcellular location">
    <subcellularLocation>
        <location evidence="1">Nucleus</location>
    </subcellularLocation>
</comment>
<dbReference type="InterPro" id="IPR044676">
    <property type="entry name" value="EOBI/EOBII-like_plant"/>
</dbReference>
<dbReference type="PANTHER" id="PTHR45675">
    <property type="entry name" value="MYB TRANSCRIPTION FACTOR-RELATED-RELATED"/>
    <property type="match status" value="1"/>
</dbReference>
<keyword evidence="4" id="KW-0238">DNA-binding</keyword>
<keyword evidence="11" id="KW-1185">Reference proteome</keyword>
<feature type="domain" description="Myb-like" evidence="8">
    <location>
        <begin position="116"/>
        <end position="149"/>
    </location>
</feature>
<dbReference type="InterPro" id="IPR017930">
    <property type="entry name" value="Myb_dom"/>
</dbReference>
<reference evidence="10 11" key="1">
    <citation type="submission" date="2023-10" db="EMBL/GenBank/DDBJ databases">
        <title>Chromosome-scale genome assembly provides insights into flower coloration mechanisms of Canna indica.</title>
        <authorList>
            <person name="Li C."/>
        </authorList>
    </citation>
    <scope>NUCLEOTIDE SEQUENCE [LARGE SCALE GENOMIC DNA]</scope>
    <source>
        <tissue evidence="10">Flower</tissue>
    </source>
</reference>
<dbReference type="EMBL" id="CP136891">
    <property type="protein sequence ID" value="WOK96071.1"/>
    <property type="molecule type" value="Genomic_DNA"/>
</dbReference>
<dbReference type="Pfam" id="PF00249">
    <property type="entry name" value="Myb_DNA-binding"/>
    <property type="match status" value="1"/>
</dbReference>